<dbReference type="Proteomes" id="UP000251670">
    <property type="component" value="Unassembled WGS sequence"/>
</dbReference>
<reference evidence="2 4" key="2">
    <citation type="submission" date="2018-06" db="EMBL/GenBank/DDBJ databases">
        <authorList>
            <consortium name="Pathogen Informatics"/>
            <person name="Doyle S."/>
        </authorList>
    </citation>
    <scope>NUCLEOTIDE SEQUENCE [LARGE SCALE GENOMIC DNA]</scope>
    <source>
        <strain evidence="2 4">NCTC13492</strain>
    </source>
</reference>
<protein>
    <submittedName>
        <fullName evidence="2">Uncharacterized protein</fullName>
    </submittedName>
</protein>
<dbReference type="STRING" id="445960.SAMN05421542_3841"/>
<accession>A0A2X2XDQ8</accession>
<keyword evidence="3" id="KW-1185">Reference proteome</keyword>
<sequence length="228" mass="26910">MKYYSILLLFIFTDFFFSQNTEISQFNLAEYKKLIKKSCYSDCEVKTYGNQNFIQFKRNDSTISMSYQKNHISSIIKTIDNYYIVYEFHPNLNIKSRVENIGGVSQMLQTPIGIETRFDMNGKIIEQIDYDNIPYDENIPTPKKKYHDIILAVKKDFNFDVFKDKSLFGIHSFYDEKTKKVNYKVIKFLGDENNILKLLIFEYDGETGNFVKQEKSEMQLPDGGLPHY</sequence>
<dbReference type="EMBL" id="FNEG01000006">
    <property type="protein sequence ID" value="SDJ57050.1"/>
    <property type="molecule type" value="Genomic_DNA"/>
</dbReference>
<dbReference type="AlphaFoldDB" id="A0A2X2XDQ8"/>
<gene>
    <name evidence="2" type="ORF">NCTC13492_03228</name>
    <name evidence="1" type="ORF">SAMN05421542_3841</name>
</gene>
<evidence type="ECO:0000313" key="4">
    <source>
        <dbReference type="Proteomes" id="UP000251670"/>
    </source>
</evidence>
<dbReference type="Proteomes" id="UP000199426">
    <property type="component" value="Unassembled WGS sequence"/>
</dbReference>
<dbReference type="EMBL" id="UAWB01000012">
    <property type="protein sequence ID" value="SQB46165.1"/>
    <property type="molecule type" value="Genomic_DNA"/>
</dbReference>
<proteinExistence type="predicted"/>
<organism evidence="2 4">
    <name type="scientific">Chryseobacterium jejuense</name>
    <dbReference type="NCBI Taxonomy" id="445960"/>
    <lineage>
        <taxon>Bacteria</taxon>
        <taxon>Pseudomonadati</taxon>
        <taxon>Bacteroidota</taxon>
        <taxon>Flavobacteriia</taxon>
        <taxon>Flavobacteriales</taxon>
        <taxon>Weeksellaceae</taxon>
        <taxon>Chryseobacterium group</taxon>
        <taxon>Chryseobacterium</taxon>
    </lineage>
</organism>
<evidence type="ECO:0000313" key="2">
    <source>
        <dbReference type="EMBL" id="SQB46165.1"/>
    </source>
</evidence>
<dbReference type="RefSeq" id="WP_089738314.1">
    <property type="nucleotide sequence ID" value="NZ_FNEG01000006.1"/>
</dbReference>
<dbReference type="OrthoDB" id="9994174at2"/>
<evidence type="ECO:0000313" key="3">
    <source>
        <dbReference type="Proteomes" id="UP000199426"/>
    </source>
</evidence>
<evidence type="ECO:0000313" key="1">
    <source>
        <dbReference type="EMBL" id="SDJ57050.1"/>
    </source>
</evidence>
<name>A0A2X2XDQ8_CHRJE</name>
<reference evidence="1 3" key="1">
    <citation type="submission" date="2016-10" db="EMBL/GenBank/DDBJ databases">
        <authorList>
            <person name="Varghese N."/>
            <person name="Submissions S."/>
        </authorList>
    </citation>
    <scope>NUCLEOTIDE SEQUENCE [LARGE SCALE GENOMIC DNA]</scope>
    <source>
        <strain evidence="1 3">DSM 19299</strain>
    </source>
</reference>